<dbReference type="PROSITE" id="PS51257">
    <property type="entry name" value="PROKAR_LIPOPROTEIN"/>
    <property type="match status" value="1"/>
</dbReference>
<dbReference type="AlphaFoldDB" id="A0A1D4GRG0"/>
<accession>A0A1D4GRG0</accession>
<evidence type="ECO:0000313" key="5">
    <source>
        <dbReference type="Proteomes" id="UP000095768"/>
    </source>
</evidence>
<evidence type="ECO:0000313" key="2">
    <source>
        <dbReference type="EMBL" id="SCS27542.1"/>
    </source>
</evidence>
<dbReference type="RefSeq" id="WP_069994357.1">
    <property type="nucleotide sequence ID" value="NZ_FMPG01000001.1"/>
</dbReference>
<name>A0A1D4GRG0_9STAP</name>
<reference evidence="3 5" key="2">
    <citation type="submission" date="2016-09" db="EMBL/GenBank/DDBJ databases">
        <authorList>
            <consortium name="Pathogen Informatics"/>
        </authorList>
    </citation>
    <scope>NUCLEOTIDE SEQUENCE [LARGE SCALE GENOMIC DNA]</scope>
    <source>
        <strain evidence="3 5">82B</strain>
    </source>
</reference>
<evidence type="ECO:0000313" key="4">
    <source>
        <dbReference type="Proteomes" id="UP000095412"/>
    </source>
</evidence>
<keyword evidence="3" id="KW-0449">Lipoprotein</keyword>
<dbReference type="EMBL" id="FMPI01000001">
    <property type="protein sequence ID" value="SCS27542.1"/>
    <property type="molecule type" value="Genomic_DNA"/>
</dbReference>
<sequence>MKNLMLTIMAFLLACCLGFLIFVAMHQQALAQVHETISSFSNIDEIAEAKSNTTQEDKHSLKAAMEKDENEEPYDAKNYKPIAKLTTHNLKENEKKQADLPQFSKALDKAQTIVNNDNDRSNKYNDYGIDSTCQGAYYFIFTFENKAKPGKYYRVTVNDNNQATIFDKAYEINDNQHANQMSISPQESEVIAQKHAVDELGENAILKKVHESKDGMFYTFHEYETQKDYKVIVNKTGDVIRQPSLNE</sequence>
<dbReference type="Proteomes" id="UP000095768">
    <property type="component" value="Unassembled WGS sequence"/>
</dbReference>
<organism evidence="3 5">
    <name type="scientific">Staphylococcus caeli</name>
    <dbReference type="NCBI Taxonomy" id="2201815"/>
    <lineage>
        <taxon>Bacteria</taxon>
        <taxon>Bacillati</taxon>
        <taxon>Bacillota</taxon>
        <taxon>Bacilli</taxon>
        <taxon>Bacillales</taxon>
        <taxon>Staphylococcaceae</taxon>
        <taxon>Staphylococcus</taxon>
    </lineage>
</organism>
<dbReference type="EMBL" id="FMPG01000001">
    <property type="protein sequence ID" value="SCS39075.1"/>
    <property type="molecule type" value="Genomic_DNA"/>
</dbReference>
<evidence type="ECO:0000256" key="1">
    <source>
        <dbReference type="SAM" id="SignalP"/>
    </source>
</evidence>
<reference evidence="2 4" key="1">
    <citation type="submission" date="2016-09" db="EMBL/GenBank/DDBJ databases">
        <authorList>
            <consortium name="Pathogen Informatics"/>
            <person name="Sun Q."/>
            <person name="Inoue M."/>
        </authorList>
    </citation>
    <scope>NUCLEOTIDE SEQUENCE [LARGE SCALE GENOMIC DNA]</scope>
    <source>
        <strain evidence="2 4">82C</strain>
    </source>
</reference>
<protein>
    <submittedName>
        <fullName evidence="3">Lipoprotein</fullName>
    </submittedName>
</protein>
<keyword evidence="1" id="KW-0732">Signal</keyword>
<proteinExistence type="predicted"/>
<keyword evidence="4" id="KW-1185">Reference proteome</keyword>
<gene>
    <name evidence="3" type="ORF">SAMEA2297795_00415</name>
    <name evidence="2" type="ORF">SAMEA2297796_00210</name>
</gene>
<feature type="chain" id="PRO_5009841326" evidence="1">
    <location>
        <begin position="32"/>
        <end position="247"/>
    </location>
</feature>
<dbReference type="Proteomes" id="UP000095412">
    <property type="component" value="Unassembled WGS sequence"/>
</dbReference>
<feature type="signal peptide" evidence="1">
    <location>
        <begin position="1"/>
        <end position="31"/>
    </location>
</feature>
<evidence type="ECO:0000313" key="3">
    <source>
        <dbReference type="EMBL" id="SCS39075.1"/>
    </source>
</evidence>